<dbReference type="EMBL" id="HBEN01009976">
    <property type="protein sequence ID" value="CAD8444074.1"/>
    <property type="molecule type" value="Transcribed_RNA"/>
</dbReference>
<feature type="region of interest" description="Disordered" evidence="5">
    <location>
        <begin position="599"/>
        <end position="628"/>
    </location>
</feature>
<evidence type="ECO:0000256" key="3">
    <source>
        <dbReference type="ARBA" id="ARBA00023098"/>
    </source>
</evidence>
<dbReference type="InterPro" id="IPR026055">
    <property type="entry name" value="FAR"/>
</dbReference>
<comment type="similarity">
    <text evidence="1 4">Belongs to the fatty acyl-CoA reductase family.</text>
</comment>
<dbReference type="InterPro" id="IPR036291">
    <property type="entry name" value="NAD(P)-bd_dom_sf"/>
</dbReference>
<comment type="function">
    <text evidence="4">Catalyzes the reduction of fatty acyl-CoA to fatty alcohols.</text>
</comment>
<evidence type="ECO:0000259" key="6">
    <source>
        <dbReference type="Pfam" id="PF03015"/>
    </source>
</evidence>
<dbReference type="PANTHER" id="PTHR11011:SF45">
    <property type="entry name" value="FATTY ACYL-COA REDUCTASE CG8306-RELATED"/>
    <property type="match status" value="1"/>
</dbReference>
<gene>
    <name evidence="8" type="ORF">MSP1401_LOCUS8252</name>
</gene>
<evidence type="ECO:0000313" key="8">
    <source>
        <dbReference type="EMBL" id="CAD8444074.1"/>
    </source>
</evidence>
<dbReference type="InterPro" id="IPR013120">
    <property type="entry name" value="FAR_NAD-bd"/>
</dbReference>
<dbReference type="GO" id="GO:0010345">
    <property type="term" value="P:suberin biosynthetic process"/>
    <property type="evidence" value="ECO:0007669"/>
    <property type="project" value="TreeGrafter"/>
</dbReference>
<organism evidence="8">
    <name type="scientific">Micromonas pusilla</name>
    <name type="common">Picoplanktonic green alga</name>
    <name type="synonym">Chromulina pusilla</name>
    <dbReference type="NCBI Taxonomy" id="38833"/>
    <lineage>
        <taxon>Eukaryota</taxon>
        <taxon>Viridiplantae</taxon>
        <taxon>Chlorophyta</taxon>
        <taxon>Mamiellophyceae</taxon>
        <taxon>Mamiellales</taxon>
        <taxon>Mamiellaceae</taxon>
        <taxon>Micromonas</taxon>
    </lineage>
</organism>
<evidence type="ECO:0000259" key="7">
    <source>
        <dbReference type="Pfam" id="PF07993"/>
    </source>
</evidence>
<dbReference type="GO" id="GO:0080019">
    <property type="term" value="F:alcohol-forming very long-chain fatty acyl-CoA reductase activity"/>
    <property type="evidence" value="ECO:0007669"/>
    <property type="project" value="InterPro"/>
</dbReference>
<keyword evidence="4" id="KW-0521">NADP</keyword>
<dbReference type="SUPFAM" id="SSF51735">
    <property type="entry name" value="NAD(P)-binding Rossmann-fold domains"/>
    <property type="match status" value="1"/>
</dbReference>
<dbReference type="AlphaFoldDB" id="A0A7S0GY24"/>
<proteinExistence type="inferred from homology"/>
<accession>A0A7S0GY24</accession>
<keyword evidence="4" id="KW-0560">Oxidoreductase</keyword>
<sequence length="628" mass="68453">MASCALGWATQAVVSRVRRPGRGRTRHLGTDKRSGRRVGRASTCRASIAAHEHAHARDESSVRAFLSERTVLLTGSTGFLAKVFLEKLLWEQPDVRKVFLVIAPRGAQTAEDRLAKEIIAAPLFDRLRARHGADFEAFAFAKLVPVAGDLGVDGLGLSPEAESAIEKETDVVVHSAATTTFDERFDVAVNINTLGPRRVLALAKRCENLKVMCHVSTAFVNGLRVGPAAERAFRVGDSVANELAERKKNRDSFSARGASLDAPKPPAAAAKEKGVDPYEEIALAFAEAEACDRAESGEGASERMTRLGSKRALANGWQDTYVFTKAMGEQILSAERDDVPLVIVRPSIVEGALSEPFPGWIEGVRMADPLILAYGKGLIRGFVGDKQGVLDIVPVDAVVNVMLAALARKAGEARPSREARPSDELEPLSGDVDDIAVYHVATSTLNPLNFEKFLRIVSGHFAEHPLADKRSGDAIVPDANIEVFSSRLAFEVDTWLRQDGVRFAGVSLLEKLKPGSMSRADRRKKVVAQKTWEQLKGMGELYAPYTSYAARFSSTNVQTLRKSLSPSDARAFPFELESLDWREYLSSVHIPGLLKHALRIEPRGEKKEGKEKQNKSSETAAIANERAS</sequence>
<evidence type="ECO:0000256" key="1">
    <source>
        <dbReference type="ARBA" id="ARBA00005928"/>
    </source>
</evidence>
<dbReference type="Gene3D" id="3.40.50.720">
    <property type="entry name" value="NAD(P)-binding Rossmann-like Domain"/>
    <property type="match status" value="1"/>
</dbReference>
<evidence type="ECO:0000256" key="5">
    <source>
        <dbReference type="SAM" id="MobiDB-lite"/>
    </source>
</evidence>
<dbReference type="GO" id="GO:0102965">
    <property type="term" value="F:alcohol-forming long-chain fatty acyl-CoA reductase activity"/>
    <property type="evidence" value="ECO:0007669"/>
    <property type="project" value="UniProtKB-EC"/>
</dbReference>
<dbReference type="GO" id="GO:0035336">
    <property type="term" value="P:long-chain fatty-acyl-CoA metabolic process"/>
    <property type="evidence" value="ECO:0007669"/>
    <property type="project" value="TreeGrafter"/>
</dbReference>
<dbReference type="EC" id="1.2.1.84" evidence="4"/>
<dbReference type="PANTHER" id="PTHR11011">
    <property type="entry name" value="MALE STERILITY PROTEIN 2-RELATED"/>
    <property type="match status" value="1"/>
</dbReference>
<evidence type="ECO:0000256" key="2">
    <source>
        <dbReference type="ARBA" id="ARBA00022516"/>
    </source>
</evidence>
<feature type="region of interest" description="Disordered" evidence="5">
    <location>
        <begin position="246"/>
        <end position="271"/>
    </location>
</feature>
<protein>
    <recommendedName>
        <fullName evidence="4">Fatty acyl-CoA reductase</fullName>
        <ecNumber evidence="4">1.2.1.84</ecNumber>
    </recommendedName>
</protein>
<feature type="compositionally biased region" description="Basic and acidic residues" evidence="5">
    <location>
        <begin position="599"/>
        <end position="615"/>
    </location>
</feature>
<dbReference type="Pfam" id="PF07993">
    <property type="entry name" value="NAD_binding_4"/>
    <property type="match status" value="1"/>
</dbReference>
<name>A0A7S0GY24_MICPS</name>
<dbReference type="InterPro" id="IPR033640">
    <property type="entry name" value="FAR_C"/>
</dbReference>
<keyword evidence="3 4" id="KW-0443">Lipid metabolism</keyword>
<feature type="domain" description="Fatty acyl-CoA reductase C-terminal" evidence="6">
    <location>
        <begin position="529"/>
        <end position="598"/>
    </location>
</feature>
<dbReference type="CDD" id="cd05236">
    <property type="entry name" value="FAR-N_SDR_e"/>
    <property type="match status" value="1"/>
</dbReference>
<evidence type="ECO:0000256" key="4">
    <source>
        <dbReference type="RuleBase" id="RU363097"/>
    </source>
</evidence>
<reference evidence="8" key="1">
    <citation type="submission" date="2021-01" db="EMBL/GenBank/DDBJ databases">
        <authorList>
            <person name="Corre E."/>
            <person name="Pelletier E."/>
            <person name="Niang G."/>
            <person name="Scheremetjew M."/>
            <person name="Finn R."/>
            <person name="Kale V."/>
            <person name="Holt S."/>
            <person name="Cochrane G."/>
            <person name="Meng A."/>
            <person name="Brown T."/>
            <person name="Cohen L."/>
        </authorList>
    </citation>
    <scope>NUCLEOTIDE SEQUENCE</scope>
    <source>
        <strain evidence="8">CCAC1681</strain>
    </source>
</reference>
<keyword evidence="2 4" id="KW-0444">Lipid biosynthesis</keyword>
<feature type="domain" description="Thioester reductase (TE)" evidence="7">
    <location>
        <begin position="73"/>
        <end position="402"/>
    </location>
</feature>
<comment type="catalytic activity">
    <reaction evidence="4">
        <text>a long-chain fatty acyl-CoA + 2 NADPH + 2 H(+) = a long-chain primary fatty alcohol + 2 NADP(+) + CoA</text>
        <dbReference type="Rhea" id="RHEA:52716"/>
        <dbReference type="ChEBI" id="CHEBI:15378"/>
        <dbReference type="ChEBI" id="CHEBI:57287"/>
        <dbReference type="ChEBI" id="CHEBI:57783"/>
        <dbReference type="ChEBI" id="CHEBI:58349"/>
        <dbReference type="ChEBI" id="CHEBI:77396"/>
        <dbReference type="ChEBI" id="CHEBI:83139"/>
        <dbReference type="EC" id="1.2.1.84"/>
    </reaction>
</comment>
<dbReference type="Pfam" id="PF03015">
    <property type="entry name" value="Sterile"/>
    <property type="match status" value="1"/>
</dbReference>
<dbReference type="CDD" id="cd09071">
    <property type="entry name" value="FAR_C"/>
    <property type="match status" value="1"/>
</dbReference>